<evidence type="ECO:0000313" key="4">
    <source>
        <dbReference type="Proteomes" id="UP000214603"/>
    </source>
</evidence>
<evidence type="ECO:0000256" key="1">
    <source>
        <dbReference type="ARBA" id="ARBA00006987"/>
    </source>
</evidence>
<dbReference type="RefSeq" id="WP_088605749.1">
    <property type="nucleotide sequence ID" value="NZ_NJIH01000016.1"/>
</dbReference>
<feature type="chain" id="PRO_5012126753" description="ABC transporter substrate-binding protein" evidence="2">
    <location>
        <begin position="25"/>
        <end position="325"/>
    </location>
</feature>
<dbReference type="PANTHER" id="PTHR42928">
    <property type="entry name" value="TRICARBOXYLATE-BINDING PROTEIN"/>
    <property type="match status" value="1"/>
</dbReference>
<dbReference type="PIRSF" id="PIRSF017082">
    <property type="entry name" value="YflP"/>
    <property type="match status" value="1"/>
</dbReference>
<dbReference type="OrthoDB" id="8678392at2"/>
<sequence>MHSIPAITRLLGCLLLAAAGTVTAQAAARDTIRVLVGFPAGGAVDIVARAFADQLRQSSGTTVVVENRPGAGGMIAIDSMLAAPASGQIVEVIPSSQITLAPLVTKAIKYDPLTDLVALGSLAEFGFGIATGPATKETTMAGYKDWANAHPDKSNFGFPGVGTPQQFIGVELGKQLHISYTPIAYKGGANSVIDVIGGQIATLVTTEQLLIPYQKQGKLHTLLITSKERNPMLPGVPTAIEVGLPDLDERGWVGLFIKSGTPAKLVTQWRAAVEKVVSNPKYAATMRNLGYGVPAKQPEDFAKKLASERATWQKRVKASGFVATN</sequence>
<evidence type="ECO:0000313" key="3">
    <source>
        <dbReference type="EMBL" id="OWT54211.1"/>
    </source>
</evidence>
<keyword evidence="2" id="KW-0732">Signal</keyword>
<name>A0A225M3U5_9BURK</name>
<dbReference type="AlphaFoldDB" id="A0A225M3U5"/>
<evidence type="ECO:0008006" key="5">
    <source>
        <dbReference type="Google" id="ProtNLM"/>
    </source>
</evidence>
<dbReference type="SUPFAM" id="SSF53850">
    <property type="entry name" value="Periplasmic binding protein-like II"/>
    <property type="match status" value="1"/>
</dbReference>
<dbReference type="EMBL" id="NJIH01000016">
    <property type="protein sequence ID" value="OWT54211.1"/>
    <property type="molecule type" value="Genomic_DNA"/>
</dbReference>
<organism evidence="3 4">
    <name type="scientific">Candidimonas nitroreducens</name>
    <dbReference type="NCBI Taxonomy" id="683354"/>
    <lineage>
        <taxon>Bacteria</taxon>
        <taxon>Pseudomonadati</taxon>
        <taxon>Pseudomonadota</taxon>
        <taxon>Betaproteobacteria</taxon>
        <taxon>Burkholderiales</taxon>
        <taxon>Alcaligenaceae</taxon>
        <taxon>Candidimonas</taxon>
    </lineage>
</organism>
<dbReference type="InterPro" id="IPR005064">
    <property type="entry name" value="BUG"/>
</dbReference>
<dbReference type="Proteomes" id="UP000214603">
    <property type="component" value="Unassembled WGS sequence"/>
</dbReference>
<protein>
    <recommendedName>
        <fullName evidence="5">ABC transporter substrate-binding protein</fullName>
    </recommendedName>
</protein>
<accession>A0A225M3U5</accession>
<proteinExistence type="inferred from homology"/>
<comment type="similarity">
    <text evidence="1">Belongs to the UPF0065 (bug) family.</text>
</comment>
<dbReference type="InterPro" id="IPR042100">
    <property type="entry name" value="Bug_dom1"/>
</dbReference>
<feature type="signal peptide" evidence="2">
    <location>
        <begin position="1"/>
        <end position="24"/>
    </location>
</feature>
<dbReference type="PANTHER" id="PTHR42928:SF5">
    <property type="entry name" value="BLR1237 PROTEIN"/>
    <property type="match status" value="1"/>
</dbReference>
<dbReference type="Gene3D" id="3.40.190.150">
    <property type="entry name" value="Bordetella uptake gene, domain 1"/>
    <property type="match status" value="1"/>
</dbReference>
<gene>
    <name evidence="3" type="ORF">CEY11_22870</name>
</gene>
<reference evidence="4" key="1">
    <citation type="submission" date="2017-06" db="EMBL/GenBank/DDBJ databases">
        <title>Herbaspirillum phytohormonus sp. nov., isolated from the root nodule of Robinia pseudoacacia in lead-zinc mine.</title>
        <authorList>
            <person name="Fan M."/>
            <person name="Lin Y."/>
        </authorList>
    </citation>
    <scope>NUCLEOTIDE SEQUENCE [LARGE SCALE GENOMIC DNA]</scope>
    <source>
        <strain evidence="4">SC-089</strain>
    </source>
</reference>
<evidence type="ECO:0000256" key="2">
    <source>
        <dbReference type="SAM" id="SignalP"/>
    </source>
</evidence>
<comment type="caution">
    <text evidence="3">The sequence shown here is derived from an EMBL/GenBank/DDBJ whole genome shotgun (WGS) entry which is preliminary data.</text>
</comment>
<dbReference type="Pfam" id="PF03401">
    <property type="entry name" value="TctC"/>
    <property type="match status" value="1"/>
</dbReference>
<dbReference type="Gene3D" id="3.40.190.10">
    <property type="entry name" value="Periplasmic binding protein-like II"/>
    <property type="match status" value="1"/>
</dbReference>
<keyword evidence="4" id="KW-1185">Reference proteome</keyword>